<name>A0ABN9RW87_9DINO</name>
<organism evidence="2 3">
    <name type="scientific">Prorocentrum cordatum</name>
    <dbReference type="NCBI Taxonomy" id="2364126"/>
    <lineage>
        <taxon>Eukaryota</taxon>
        <taxon>Sar</taxon>
        <taxon>Alveolata</taxon>
        <taxon>Dinophyceae</taxon>
        <taxon>Prorocentrales</taxon>
        <taxon>Prorocentraceae</taxon>
        <taxon>Prorocentrum</taxon>
    </lineage>
</organism>
<gene>
    <name evidence="2" type="ORF">PCOR1329_LOCUS24110</name>
</gene>
<sequence>YVFRATTSIATAFNSHANENAQYIGRLIKHYDVKLLSHLQELQLRQHAAANDFACYTSRADKGRDQIRHDMTQSRTLLSSKSASTNSAPSGVNAASAATNVSDAQRKDRELCKLRCAPAAGHGAADTHSSRNKNAKTERNENLLRQLRKAITSIHPAAQNDLRLAGSDGISLIGSDPIARVHSDRPGHVHYNWRFAIASDRGIDKDAVRSRLAVFAKGSLKSSESDRRSHVVAVRSAHAFYLNLYMQLTTKHTYLKNPVFNNSTIINIEVSRITGPKKPECNVLAERRAIRPPAQASPFAWIDYAYHTFNIADYEFCRFKANAIFDTTDARNLLPIMDTLPAMFGFATYSVTLDSRIPTVGLATLLRLQVYNTSVATNVDAVDAMAN</sequence>
<evidence type="ECO:0000313" key="3">
    <source>
        <dbReference type="Proteomes" id="UP001189429"/>
    </source>
</evidence>
<accession>A0ABN9RW87</accession>
<protein>
    <submittedName>
        <fullName evidence="2">Uncharacterized protein</fullName>
    </submittedName>
</protein>
<reference evidence="2" key="1">
    <citation type="submission" date="2023-10" db="EMBL/GenBank/DDBJ databases">
        <authorList>
            <person name="Chen Y."/>
            <person name="Shah S."/>
            <person name="Dougan E. K."/>
            <person name="Thang M."/>
            <person name="Chan C."/>
        </authorList>
    </citation>
    <scope>NUCLEOTIDE SEQUENCE [LARGE SCALE GENOMIC DNA]</scope>
</reference>
<keyword evidence="3" id="KW-1185">Reference proteome</keyword>
<feature type="region of interest" description="Disordered" evidence="1">
    <location>
        <begin position="75"/>
        <end position="102"/>
    </location>
</feature>
<evidence type="ECO:0000313" key="2">
    <source>
        <dbReference type="EMBL" id="CAK0823391.1"/>
    </source>
</evidence>
<feature type="non-terminal residue" evidence="2">
    <location>
        <position position="1"/>
    </location>
</feature>
<evidence type="ECO:0000256" key="1">
    <source>
        <dbReference type="SAM" id="MobiDB-lite"/>
    </source>
</evidence>
<feature type="compositionally biased region" description="Low complexity" evidence="1">
    <location>
        <begin position="76"/>
        <end position="90"/>
    </location>
</feature>
<feature type="non-terminal residue" evidence="2">
    <location>
        <position position="387"/>
    </location>
</feature>
<comment type="caution">
    <text evidence="2">The sequence shown here is derived from an EMBL/GenBank/DDBJ whole genome shotgun (WGS) entry which is preliminary data.</text>
</comment>
<dbReference type="EMBL" id="CAUYUJ010008256">
    <property type="protein sequence ID" value="CAK0823391.1"/>
    <property type="molecule type" value="Genomic_DNA"/>
</dbReference>
<proteinExistence type="predicted"/>
<dbReference type="Proteomes" id="UP001189429">
    <property type="component" value="Unassembled WGS sequence"/>
</dbReference>